<dbReference type="Gene3D" id="1.10.10.10">
    <property type="entry name" value="Winged helix-like DNA-binding domain superfamily/Winged helix DNA-binding domain"/>
    <property type="match status" value="1"/>
</dbReference>
<dbReference type="EMBL" id="VKKZ01000022">
    <property type="protein sequence ID" value="KAA6432445.1"/>
    <property type="molecule type" value="Genomic_DNA"/>
</dbReference>
<comment type="similarity">
    <text evidence="1">Belongs to the ROK (NagC/XylR) family.</text>
</comment>
<dbReference type="Pfam" id="PF00480">
    <property type="entry name" value="ROK"/>
    <property type="match status" value="1"/>
</dbReference>
<dbReference type="Proteomes" id="UP000323866">
    <property type="component" value="Unassembled WGS sequence"/>
</dbReference>
<proteinExistence type="inferred from homology"/>
<evidence type="ECO:0000313" key="3">
    <source>
        <dbReference type="Proteomes" id="UP000323866"/>
    </source>
</evidence>
<reference evidence="2 3" key="2">
    <citation type="submission" date="2019-09" db="EMBL/GenBank/DDBJ databases">
        <title>A bacterium isolated from glacier soil.</title>
        <authorList>
            <person name="Liu Q."/>
        </authorList>
    </citation>
    <scope>NUCLEOTIDE SEQUENCE [LARGE SCALE GENOMIC DNA]</scope>
    <source>
        <strain evidence="2 3">MDT1-10-3</strain>
    </source>
</reference>
<dbReference type="InterPro" id="IPR000600">
    <property type="entry name" value="ROK"/>
</dbReference>
<dbReference type="SUPFAM" id="SSF46785">
    <property type="entry name" value="Winged helix' DNA-binding domain"/>
    <property type="match status" value="1"/>
</dbReference>
<dbReference type="SUPFAM" id="SSF53067">
    <property type="entry name" value="Actin-like ATPase domain"/>
    <property type="match status" value="1"/>
</dbReference>
<dbReference type="InterPro" id="IPR036390">
    <property type="entry name" value="WH_DNA-bd_sf"/>
</dbReference>
<dbReference type="Gene3D" id="3.30.420.40">
    <property type="match status" value="2"/>
</dbReference>
<dbReference type="PANTHER" id="PTHR18964:SF149">
    <property type="entry name" value="BIFUNCTIONAL UDP-N-ACETYLGLUCOSAMINE 2-EPIMERASE_N-ACETYLMANNOSAMINE KINASE"/>
    <property type="match status" value="1"/>
</dbReference>
<dbReference type="OrthoDB" id="9810372at2"/>
<protein>
    <submittedName>
        <fullName evidence="2">ROK family protein</fullName>
    </submittedName>
</protein>
<gene>
    <name evidence="2" type="ORF">FOE74_15205</name>
</gene>
<reference evidence="2 3" key="1">
    <citation type="submission" date="2019-07" db="EMBL/GenBank/DDBJ databases">
        <authorList>
            <person name="Qu J.-H."/>
        </authorList>
    </citation>
    <scope>NUCLEOTIDE SEQUENCE [LARGE SCALE GENOMIC DNA]</scope>
    <source>
        <strain evidence="2 3">MDT1-10-3</strain>
    </source>
</reference>
<sequence>MFDKQTGYKRSVIKFLYFTKELSCADLSKLTKKSLPLVTKVLNELIAEGAVVENGYAHSTGGRRPQMYSLKKDLMFVVSVAMDQLVTRIALLDMHNTLVGEVEQIDLPLTDNPNALPQLADYIDSFITQTGVDKDSVVGIGIGMPGFVDVEKGVNHSFLKTSQGSIVSHIEAVVGLPVLIDNDSSLVALAEQKFGVAVKKKNVMVLSLGWGIGLGMILNGELFRGDNGFAGEFSHIPLFTNNKICSCGKSGCLETEASLLVVVEKATQGIKEGKVTILQNLPTDSVEEASNIIMEAAQRGDRFAIELFYEIAYNIGRGIAILIHLLNPKLIVLSGRGSQAGRLWLAPIQQAINEHCIPNISENVEVKVSSLGHQAEVIGAAALVMENYDKSRSKGGKKSAVLLAH</sequence>
<organism evidence="2 3">
    <name type="scientific">Rufibacter glacialis</name>
    <dbReference type="NCBI Taxonomy" id="1259555"/>
    <lineage>
        <taxon>Bacteria</taxon>
        <taxon>Pseudomonadati</taxon>
        <taxon>Bacteroidota</taxon>
        <taxon>Cytophagia</taxon>
        <taxon>Cytophagales</taxon>
        <taxon>Hymenobacteraceae</taxon>
        <taxon>Rufibacter</taxon>
    </lineage>
</organism>
<name>A0A5M8Q912_9BACT</name>
<dbReference type="InterPro" id="IPR036388">
    <property type="entry name" value="WH-like_DNA-bd_sf"/>
</dbReference>
<dbReference type="PANTHER" id="PTHR18964">
    <property type="entry name" value="ROK (REPRESSOR, ORF, KINASE) FAMILY"/>
    <property type="match status" value="1"/>
</dbReference>
<evidence type="ECO:0000313" key="2">
    <source>
        <dbReference type="EMBL" id="KAA6432445.1"/>
    </source>
</evidence>
<dbReference type="InterPro" id="IPR043129">
    <property type="entry name" value="ATPase_NBD"/>
</dbReference>
<evidence type="ECO:0000256" key="1">
    <source>
        <dbReference type="ARBA" id="ARBA00006479"/>
    </source>
</evidence>
<dbReference type="AlphaFoldDB" id="A0A5M8Q912"/>
<accession>A0A5M8Q912</accession>
<comment type="caution">
    <text evidence="2">The sequence shown here is derived from an EMBL/GenBank/DDBJ whole genome shotgun (WGS) entry which is preliminary data.</text>
</comment>